<dbReference type="PANTHER" id="PTHR47723">
    <property type="entry name" value="OS05G0353850 PROTEIN"/>
    <property type="match status" value="1"/>
</dbReference>
<dbReference type="Proteomes" id="UP000626092">
    <property type="component" value="Unassembled WGS sequence"/>
</dbReference>
<dbReference type="OrthoDB" id="1752183at2759"/>
<reference evidence="2" key="1">
    <citation type="submission" date="2019-11" db="EMBL/GenBank/DDBJ databases">
        <authorList>
            <person name="Liu Y."/>
            <person name="Hou J."/>
            <person name="Li T.-Q."/>
            <person name="Guan C.-H."/>
            <person name="Wu X."/>
            <person name="Wu H.-Z."/>
            <person name="Ling F."/>
            <person name="Zhang R."/>
            <person name="Shi X.-G."/>
            <person name="Ren J.-P."/>
            <person name="Chen E.-F."/>
            <person name="Sun J.-M."/>
        </authorList>
    </citation>
    <scope>NUCLEOTIDE SEQUENCE</scope>
    <source>
        <strain evidence="2">Adult_tree_wgs_1</strain>
        <tissue evidence="2">Leaves</tissue>
    </source>
</reference>
<dbReference type="CDD" id="cd06222">
    <property type="entry name" value="RNase_H_like"/>
    <property type="match status" value="1"/>
</dbReference>
<gene>
    <name evidence="2" type="ORF">RHSIM_Rhsim02G0180800</name>
</gene>
<dbReference type="EMBL" id="WJXA01000002">
    <property type="protein sequence ID" value="KAF7150318.1"/>
    <property type="molecule type" value="Genomic_DNA"/>
</dbReference>
<dbReference type="InterPro" id="IPR044730">
    <property type="entry name" value="RNase_H-like_dom_plant"/>
</dbReference>
<accession>A0A834HBW9</accession>
<dbReference type="AlphaFoldDB" id="A0A834HBW9"/>
<evidence type="ECO:0000313" key="3">
    <source>
        <dbReference type="Proteomes" id="UP000626092"/>
    </source>
</evidence>
<dbReference type="Gene3D" id="3.30.420.10">
    <property type="entry name" value="Ribonuclease H-like superfamily/Ribonuclease H"/>
    <property type="match status" value="1"/>
</dbReference>
<dbReference type="Pfam" id="PF13456">
    <property type="entry name" value="RVT_3"/>
    <property type="match status" value="1"/>
</dbReference>
<protein>
    <recommendedName>
        <fullName evidence="1">RNase H type-1 domain-containing protein</fullName>
    </recommendedName>
</protein>
<name>A0A834HBW9_RHOSS</name>
<proteinExistence type="predicted"/>
<evidence type="ECO:0000313" key="2">
    <source>
        <dbReference type="EMBL" id="KAF7150318.1"/>
    </source>
</evidence>
<dbReference type="GO" id="GO:0004523">
    <property type="term" value="F:RNA-DNA hybrid ribonuclease activity"/>
    <property type="evidence" value="ECO:0007669"/>
    <property type="project" value="InterPro"/>
</dbReference>
<dbReference type="InterPro" id="IPR012337">
    <property type="entry name" value="RNaseH-like_sf"/>
</dbReference>
<keyword evidence="3" id="KW-1185">Reference proteome</keyword>
<sequence length="204" mass="23601">MYGDILISTRRRIRESIKLDYSIDFERTLPPLETRRIERDRWIWEESDEIRRSRLIYLWDIQLGTHGGWYDFNGKAGFGGVLTDSGGNWLFGYYGQYGANSEPCLEAEIWAIYRGLVLIERTQNADTLNLKVNSDSLPAIKLIYEGPPMDHPNRAMIADSKILLDRTGAVLKTFFQTSIDTCMHQPHLLFTAKLDFADEALFMR</sequence>
<dbReference type="InterPro" id="IPR002156">
    <property type="entry name" value="RNaseH_domain"/>
</dbReference>
<dbReference type="InterPro" id="IPR053151">
    <property type="entry name" value="RNase_H-like"/>
</dbReference>
<dbReference type="GO" id="GO:0003676">
    <property type="term" value="F:nucleic acid binding"/>
    <property type="evidence" value="ECO:0007669"/>
    <property type="project" value="InterPro"/>
</dbReference>
<feature type="domain" description="RNase H type-1" evidence="1">
    <location>
        <begin position="67"/>
        <end position="167"/>
    </location>
</feature>
<dbReference type="InterPro" id="IPR036397">
    <property type="entry name" value="RNaseH_sf"/>
</dbReference>
<evidence type="ECO:0000259" key="1">
    <source>
        <dbReference type="Pfam" id="PF13456"/>
    </source>
</evidence>
<dbReference type="SUPFAM" id="SSF53098">
    <property type="entry name" value="Ribonuclease H-like"/>
    <property type="match status" value="1"/>
</dbReference>
<comment type="caution">
    <text evidence="2">The sequence shown here is derived from an EMBL/GenBank/DDBJ whole genome shotgun (WGS) entry which is preliminary data.</text>
</comment>
<organism evidence="2 3">
    <name type="scientific">Rhododendron simsii</name>
    <name type="common">Sims's rhododendron</name>
    <dbReference type="NCBI Taxonomy" id="118357"/>
    <lineage>
        <taxon>Eukaryota</taxon>
        <taxon>Viridiplantae</taxon>
        <taxon>Streptophyta</taxon>
        <taxon>Embryophyta</taxon>
        <taxon>Tracheophyta</taxon>
        <taxon>Spermatophyta</taxon>
        <taxon>Magnoliopsida</taxon>
        <taxon>eudicotyledons</taxon>
        <taxon>Gunneridae</taxon>
        <taxon>Pentapetalae</taxon>
        <taxon>asterids</taxon>
        <taxon>Ericales</taxon>
        <taxon>Ericaceae</taxon>
        <taxon>Ericoideae</taxon>
        <taxon>Rhodoreae</taxon>
        <taxon>Rhododendron</taxon>
    </lineage>
</organism>
<dbReference type="PANTHER" id="PTHR47723:SF19">
    <property type="entry name" value="POLYNUCLEOTIDYL TRANSFERASE, RIBONUCLEASE H-LIKE SUPERFAMILY PROTEIN"/>
    <property type="match status" value="1"/>
</dbReference>